<dbReference type="GO" id="GO:0006355">
    <property type="term" value="P:regulation of DNA-templated transcription"/>
    <property type="evidence" value="ECO:0007669"/>
    <property type="project" value="InterPro"/>
</dbReference>
<evidence type="ECO:0000259" key="3">
    <source>
        <dbReference type="PROSITE" id="PS50045"/>
    </source>
</evidence>
<keyword evidence="2" id="KW-0067">ATP-binding</keyword>
<dbReference type="SUPFAM" id="SSF52540">
    <property type="entry name" value="P-loop containing nucleoside triphosphate hydrolases"/>
    <property type="match status" value="1"/>
</dbReference>
<keyword evidence="1" id="KW-0547">Nucleotide-binding</keyword>
<dbReference type="CDD" id="cd00009">
    <property type="entry name" value="AAA"/>
    <property type="match status" value="1"/>
</dbReference>
<reference evidence="4 5" key="1">
    <citation type="submission" date="2020-07" db="EMBL/GenBank/DDBJ databases">
        <authorList>
            <person name="Feng X."/>
        </authorList>
    </citation>
    <scope>NUCLEOTIDE SEQUENCE [LARGE SCALE GENOMIC DNA]</scope>
    <source>
        <strain evidence="4 5">JCM31066</strain>
    </source>
</reference>
<dbReference type="GO" id="GO:0005524">
    <property type="term" value="F:ATP binding"/>
    <property type="evidence" value="ECO:0007669"/>
    <property type="project" value="UniProtKB-KW"/>
</dbReference>
<evidence type="ECO:0000256" key="2">
    <source>
        <dbReference type="ARBA" id="ARBA00022840"/>
    </source>
</evidence>
<proteinExistence type="predicted"/>
<evidence type="ECO:0000256" key="1">
    <source>
        <dbReference type="ARBA" id="ARBA00022741"/>
    </source>
</evidence>
<dbReference type="PANTHER" id="PTHR32071:SF122">
    <property type="entry name" value="SIGMA FACTOR"/>
    <property type="match status" value="1"/>
</dbReference>
<dbReference type="Pfam" id="PF00158">
    <property type="entry name" value="Sigma54_activat"/>
    <property type="match status" value="1"/>
</dbReference>
<feature type="domain" description="Sigma-54 factor interaction" evidence="3">
    <location>
        <begin position="163"/>
        <end position="427"/>
    </location>
</feature>
<gene>
    <name evidence="4" type="ORF">H5P28_07350</name>
</gene>
<dbReference type="AlphaFoldDB" id="A0A842HEJ7"/>
<dbReference type="Gene3D" id="1.10.8.60">
    <property type="match status" value="1"/>
</dbReference>
<sequence length="498" mass="56727">MAGTLFPGKQAERARGYAQLAWQNPFEPEREEIEKLLLGEAYGRLSERERLSALWEDLERLLGQTRPGFASGKGTQAEREIFQEMVFVRIYHRFMPEFDRLIEQAHERGHAGQRVGFYDRFVREVEEGLPGGLIGRYAGMGLERLFAVMDQIRRAFLHIHRYIIGQSPAANRLRARIWQSIFTRDMDRYQRVLADRMGDIITLITGPSGSGKELVARGIGLSRYIPFDPNARAFTEDFVKAFYPINLSALSPTLIESELFGHRRGAFTGALQNRQGYFETCGPHGTVFLDEIGETDVAIQIKLLRVLQTRQFVPIGETEPKAFTGKLMAATNRDLVAEIQAGRFREDFYFRLNADRVQTPSLREILNGSPGELETLVAFIARKMAGPEEGEKVTAEVCDWIGKKLPVDYAWPGNFRELEQCVRNITVHGDYQPENLEKPAVGEGIAGPWSRGEFTAEELLARYVAEQYARIPNYEELGRRLKLDRRTVKKYLQLKTGS</sequence>
<dbReference type="RefSeq" id="WP_185675058.1">
    <property type="nucleotide sequence ID" value="NZ_JACHVB010000020.1"/>
</dbReference>
<evidence type="ECO:0000313" key="5">
    <source>
        <dbReference type="Proteomes" id="UP000546464"/>
    </source>
</evidence>
<protein>
    <submittedName>
        <fullName evidence="4">Sigma-54-dependent Fis family transcriptional regulator</fullName>
    </submittedName>
</protein>
<accession>A0A842HEJ7</accession>
<dbReference type="EMBL" id="JACHVB010000020">
    <property type="protein sequence ID" value="MBC2594076.1"/>
    <property type="molecule type" value="Genomic_DNA"/>
</dbReference>
<dbReference type="InterPro" id="IPR002078">
    <property type="entry name" value="Sigma_54_int"/>
</dbReference>
<dbReference type="Gene3D" id="3.40.50.300">
    <property type="entry name" value="P-loop containing nucleotide triphosphate hydrolases"/>
    <property type="match status" value="1"/>
</dbReference>
<organism evidence="4 5">
    <name type="scientific">Ruficoccus amylovorans</name>
    <dbReference type="NCBI Taxonomy" id="1804625"/>
    <lineage>
        <taxon>Bacteria</taxon>
        <taxon>Pseudomonadati</taxon>
        <taxon>Verrucomicrobiota</taxon>
        <taxon>Opitutia</taxon>
        <taxon>Puniceicoccales</taxon>
        <taxon>Cerasicoccaceae</taxon>
        <taxon>Ruficoccus</taxon>
    </lineage>
</organism>
<comment type="caution">
    <text evidence="4">The sequence shown here is derived from an EMBL/GenBank/DDBJ whole genome shotgun (WGS) entry which is preliminary data.</text>
</comment>
<dbReference type="InterPro" id="IPR027417">
    <property type="entry name" value="P-loop_NTPase"/>
</dbReference>
<keyword evidence="5" id="KW-1185">Reference proteome</keyword>
<dbReference type="Proteomes" id="UP000546464">
    <property type="component" value="Unassembled WGS sequence"/>
</dbReference>
<evidence type="ECO:0000313" key="4">
    <source>
        <dbReference type="EMBL" id="MBC2594076.1"/>
    </source>
</evidence>
<name>A0A842HEJ7_9BACT</name>
<dbReference type="PANTHER" id="PTHR32071">
    <property type="entry name" value="TRANSCRIPTIONAL REGULATORY PROTEIN"/>
    <property type="match status" value="1"/>
</dbReference>
<dbReference type="PROSITE" id="PS50045">
    <property type="entry name" value="SIGMA54_INTERACT_4"/>
    <property type="match status" value="1"/>
</dbReference>